<sequence length="279" mass="30753">MEDARTSTSSQRLARTFKTLIESPEADITAINAVRNEPFPTGNSRNIPVSVQQLVYCGKAAGVGNSSNSLDRHNELISSSEEAHGPRKDRGSSEGLDTHVLQRTSLTDKSLVEKSKHVVRGQEEVDPRKGQQPSGSSRSLHKQKSASTSTKKGKENPNKQSEGKVKSKGKGKAQVEQALPTELQNSQEREDIHGQFVQYGKNSDGTQKQGGGKNETIHSKEIDLLKLVNNFETCNKETSAKLNNSEYIQQKLGREILQVKESQKTIIGLENVNKDNIFF</sequence>
<feature type="compositionally biased region" description="Basic and acidic residues" evidence="1">
    <location>
        <begin position="110"/>
        <end position="129"/>
    </location>
</feature>
<dbReference type="AlphaFoldDB" id="A0A9Q3DZ65"/>
<feature type="compositionally biased region" description="Basic and acidic residues" evidence="1">
    <location>
        <begin position="152"/>
        <end position="165"/>
    </location>
</feature>
<comment type="caution">
    <text evidence="2">The sequence shown here is derived from an EMBL/GenBank/DDBJ whole genome shotgun (WGS) entry which is preliminary data.</text>
</comment>
<evidence type="ECO:0000313" key="3">
    <source>
        <dbReference type="Proteomes" id="UP000765509"/>
    </source>
</evidence>
<organism evidence="2 3">
    <name type="scientific">Austropuccinia psidii MF-1</name>
    <dbReference type="NCBI Taxonomy" id="1389203"/>
    <lineage>
        <taxon>Eukaryota</taxon>
        <taxon>Fungi</taxon>
        <taxon>Dikarya</taxon>
        <taxon>Basidiomycota</taxon>
        <taxon>Pucciniomycotina</taxon>
        <taxon>Pucciniomycetes</taxon>
        <taxon>Pucciniales</taxon>
        <taxon>Sphaerophragmiaceae</taxon>
        <taxon>Austropuccinia</taxon>
    </lineage>
</organism>
<feature type="compositionally biased region" description="Basic and acidic residues" evidence="1">
    <location>
        <begin position="78"/>
        <end position="92"/>
    </location>
</feature>
<accession>A0A9Q3DZ65</accession>
<gene>
    <name evidence="2" type="ORF">O181_050547</name>
</gene>
<keyword evidence="3" id="KW-1185">Reference proteome</keyword>
<proteinExistence type="predicted"/>
<reference evidence="2" key="1">
    <citation type="submission" date="2021-03" db="EMBL/GenBank/DDBJ databases">
        <title>Draft genome sequence of rust myrtle Austropuccinia psidii MF-1, a brazilian biotype.</title>
        <authorList>
            <person name="Quecine M.C."/>
            <person name="Pachon D.M.R."/>
            <person name="Bonatelli M.L."/>
            <person name="Correr F.H."/>
            <person name="Franceschini L.M."/>
            <person name="Leite T.F."/>
            <person name="Margarido G.R.A."/>
            <person name="Almeida C.A."/>
            <person name="Ferrarezi J.A."/>
            <person name="Labate C.A."/>
        </authorList>
    </citation>
    <scope>NUCLEOTIDE SEQUENCE</scope>
    <source>
        <strain evidence="2">MF-1</strain>
    </source>
</reference>
<evidence type="ECO:0000313" key="2">
    <source>
        <dbReference type="EMBL" id="MBW0510832.1"/>
    </source>
</evidence>
<evidence type="ECO:0000256" key="1">
    <source>
        <dbReference type="SAM" id="MobiDB-lite"/>
    </source>
</evidence>
<dbReference type="Proteomes" id="UP000765509">
    <property type="component" value="Unassembled WGS sequence"/>
</dbReference>
<feature type="region of interest" description="Disordered" evidence="1">
    <location>
        <begin position="78"/>
        <end position="175"/>
    </location>
</feature>
<protein>
    <submittedName>
        <fullName evidence="2">Uncharacterized protein</fullName>
    </submittedName>
</protein>
<name>A0A9Q3DZ65_9BASI</name>
<dbReference type="EMBL" id="AVOT02021795">
    <property type="protein sequence ID" value="MBW0510832.1"/>
    <property type="molecule type" value="Genomic_DNA"/>
</dbReference>